<dbReference type="OrthoDB" id="9801813at2"/>
<sequence>MYISNMKLTNFRSFNGNNELQFNDGLNFFVGNNNCGKTTVFKAVEFIQNGKDKSEFITIGKENEEIAVEITLSGDDIEGIVNNNELKKYKNYIYEKNETLNITIKRSSKNDSIVQNGRKKDLDIKNIRTWNNEENQFENPTGIDKTINALFDAQFVYSDIKNEEYRDFGKTKVMGKLINSITKDFQHSKVYKDLIKAHEKAFGDEGLKSSLHDTEKELQKILGEQYGEAEVEFKFELPDMNNFLKHGTINLTENNITTEVSEKGTGMQRALAMSLIQVYSNIVNKENAKQLLFFIDEPETFLHPKAQAKIINAFRKISRETQVFITTHSPYLLKQFDNDIDDIKIFKSESDRKVICSQNINSFPFSPTWGEINYLAFDIVNVEFFNELYGYL</sequence>
<dbReference type="EMBL" id="AM295250">
    <property type="protein sequence ID" value="CAL29228.1"/>
    <property type="molecule type" value="Genomic_DNA"/>
</dbReference>
<dbReference type="SUPFAM" id="SSF52540">
    <property type="entry name" value="P-loop containing nucleoside triphosphate hydrolases"/>
    <property type="match status" value="1"/>
</dbReference>
<dbReference type="eggNOG" id="COG4637">
    <property type="taxonomic scope" value="Bacteria"/>
</dbReference>
<dbReference type="AlphaFoldDB" id="B9DJ23"/>
<dbReference type="KEGG" id="sca:SCA_2325"/>
<dbReference type="InterPro" id="IPR027417">
    <property type="entry name" value="P-loop_NTPase"/>
</dbReference>
<dbReference type="Pfam" id="PF13175">
    <property type="entry name" value="AAA_15"/>
    <property type="match status" value="1"/>
</dbReference>
<dbReference type="RefSeq" id="WP_015901563.1">
    <property type="nucleotide sequence ID" value="NC_012121.1"/>
</dbReference>
<evidence type="ECO:0000313" key="2">
    <source>
        <dbReference type="EMBL" id="CAL29228.1"/>
    </source>
</evidence>
<dbReference type="HOGENOM" id="CLU_040421_0_0_9"/>
<organism evidence="2 3">
    <name type="scientific">Staphylococcus carnosus (strain TM300)</name>
    <dbReference type="NCBI Taxonomy" id="396513"/>
    <lineage>
        <taxon>Bacteria</taxon>
        <taxon>Bacillati</taxon>
        <taxon>Bacillota</taxon>
        <taxon>Bacilli</taxon>
        <taxon>Bacillales</taxon>
        <taxon>Staphylococcaceae</taxon>
        <taxon>Staphylococcus</taxon>
    </lineage>
</organism>
<dbReference type="Gene3D" id="3.40.50.300">
    <property type="entry name" value="P-loop containing nucleotide triphosphate hydrolases"/>
    <property type="match status" value="1"/>
</dbReference>
<keyword evidence="3" id="KW-1185">Reference proteome</keyword>
<feature type="domain" description="Endonuclease GajA/Old nuclease/RecF-like AAA" evidence="1">
    <location>
        <begin position="1"/>
        <end position="332"/>
    </location>
</feature>
<evidence type="ECO:0000313" key="3">
    <source>
        <dbReference type="Proteomes" id="UP000000444"/>
    </source>
</evidence>
<accession>B9DJ23</accession>
<dbReference type="InterPro" id="IPR051396">
    <property type="entry name" value="Bact_Antivir_Def_Nuclease"/>
</dbReference>
<dbReference type="PANTHER" id="PTHR43581">
    <property type="entry name" value="ATP/GTP PHOSPHATASE"/>
    <property type="match status" value="1"/>
</dbReference>
<dbReference type="GeneID" id="93794773"/>
<protein>
    <recommendedName>
        <fullName evidence="1">Endonuclease GajA/Old nuclease/RecF-like AAA domain-containing protein</fullName>
    </recommendedName>
</protein>
<name>B9DJ23_STACT</name>
<dbReference type="InterPro" id="IPR041685">
    <property type="entry name" value="AAA_GajA/Old/RecF-like"/>
</dbReference>
<dbReference type="PANTHER" id="PTHR43581:SF4">
    <property type="entry name" value="ATP_GTP PHOSPHATASE"/>
    <property type="match status" value="1"/>
</dbReference>
<proteinExistence type="predicted"/>
<gene>
    <name evidence="2" type="ordered locus">Sca_2325</name>
</gene>
<dbReference type="Proteomes" id="UP000000444">
    <property type="component" value="Chromosome"/>
</dbReference>
<reference evidence="2 3" key="1">
    <citation type="journal article" date="2009" name="Appl. Environ. Microbiol.">
        <title>Genome analysis of the meat starter culture bacterium Staphylococcus carnosus TM300.</title>
        <authorList>
            <person name="Rosenstein R."/>
            <person name="Nerz C."/>
            <person name="Biswas L."/>
            <person name="Resch A."/>
            <person name="Raddatz G."/>
            <person name="Schuster S.C."/>
            <person name="Goetz F."/>
        </authorList>
    </citation>
    <scope>NUCLEOTIDE SEQUENCE [LARGE SCALE GENOMIC DNA]</scope>
    <source>
        <strain evidence="2 3">TM300</strain>
    </source>
</reference>
<dbReference type="BioCyc" id="SCAR396513:SCA_RS11710-MONOMER"/>
<evidence type="ECO:0000259" key="1">
    <source>
        <dbReference type="Pfam" id="PF13175"/>
    </source>
</evidence>